<sequence>MSEIIVVENDAKASEFLSNFHLLNLPDNVLKMILRMLFLRPAPLIPSNFQSKNTANEKPTVHYGYQWANTRRHLYEEGKLPQVDHVQILTLAWTSNPTDAESKKIARGPTKLSDIVRLGGKKEKRSIHVRKDFGPQIIHKKAAILTGIEGIPLLRSCKRISTLGSAVLYGENTFVFDTRGGRESPGLHPANHLRRNSLDIPGLSGEGGMPQTTGQTRNAIENMFDRYHSHAEFIITNPLTRFFLEIGRSNASNITNVVLHGHFHSRRNKYREMLSFEQILPIQTVILSDVCKKLNKVTLHDDDRGRDHHPYFNERRSIEKKRAIDFSEIIDGAVQKLVEGLPMMQELQLGDYRYVPKNCGYDVGVRGSSFNAAIQPDDGWKSSLQWMNRVEKRARRQAPLAARAGTKSKHSRRKRVTFPL</sequence>
<comment type="caution">
    <text evidence="2">The sequence shown here is derived from an EMBL/GenBank/DDBJ whole genome shotgun (WGS) entry which is preliminary data.</text>
</comment>
<dbReference type="OrthoDB" id="3555548at2759"/>
<feature type="compositionally biased region" description="Basic residues" evidence="1">
    <location>
        <begin position="406"/>
        <end position="420"/>
    </location>
</feature>
<reference evidence="2" key="1">
    <citation type="submission" date="2020-10" db="EMBL/GenBank/DDBJ databases">
        <authorList>
            <person name="Kusch S."/>
        </authorList>
    </citation>
    <scope>NUCLEOTIDE SEQUENCE</scope>
    <source>
        <strain evidence="2">SwB9</strain>
    </source>
</reference>
<feature type="region of interest" description="Disordered" evidence="1">
    <location>
        <begin position="395"/>
        <end position="420"/>
    </location>
</feature>
<dbReference type="AlphaFoldDB" id="A0A8H2ZT78"/>
<proteinExistence type="predicted"/>
<evidence type="ECO:0000256" key="1">
    <source>
        <dbReference type="SAM" id="MobiDB-lite"/>
    </source>
</evidence>
<gene>
    <name evidence="2" type="ORF">SCLTRI_LOCUS10622</name>
</gene>
<accession>A0A8H2ZT78</accession>
<organism evidence="2 3">
    <name type="scientific">Sclerotinia trifoliorum</name>
    <dbReference type="NCBI Taxonomy" id="28548"/>
    <lineage>
        <taxon>Eukaryota</taxon>
        <taxon>Fungi</taxon>
        <taxon>Dikarya</taxon>
        <taxon>Ascomycota</taxon>
        <taxon>Pezizomycotina</taxon>
        <taxon>Leotiomycetes</taxon>
        <taxon>Helotiales</taxon>
        <taxon>Sclerotiniaceae</taxon>
        <taxon>Sclerotinia</taxon>
    </lineage>
</organism>
<dbReference type="EMBL" id="CAJHIA010000042">
    <property type="protein sequence ID" value="CAD6457618.1"/>
    <property type="molecule type" value="Genomic_DNA"/>
</dbReference>
<evidence type="ECO:0000313" key="3">
    <source>
        <dbReference type="Proteomes" id="UP000624404"/>
    </source>
</evidence>
<name>A0A8H2ZT78_9HELO</name>
<evidence type="ECO:0000313" key="2">
    <source>
        <dbReference type="EMBL" id="CAD6457618.1"/>
    </source>
</evidence>
<protein>
    <submittedName>
        <fullName evidence="2">9893aa67-6449-43eb-a47d-3da6a4df96a7</fullName>
    </submittedName>
</protein>
<dbReference type="Proteomes" id="UP000624404">
    <property type="component" value="Unassembled WGS sequence"/>
</dbReference>
<keyword evidence="3" id="KW-1185">Reference proteome</keyword>